<reference evidence="1" key="1">
    <citation type="submission" date="2014-11" db="EMBL/GenBank/DDBJ databases">
        <authorList>
            <person name="Amaro Gonzalez C."/>
        </authorList>
    </citation>
    <scope>NUCLEOTIDE SEQUENCE</scope>
</reference>
<reference evidence="1" key="2">
    <citation type="journal article" date="2015" name="Fish Shellfish Immunol.">
        <title>Early steps in the European eel (Anguilla anguilla)-Vibrio vulnificus interaction in the gills: Role of the RtxA13 toxin.</title>
        <authorList>
            <person name="Callol A."/>
            <person name="Pajuelo D."/>
            <person name="Ebbesson L."/>
            <person name="Teles M."/>
            <person name="MacKenzie S."/>
            <person name="Amaro C."/>
        </authorList>
    </citation>
    <scope>NUCLEOTIDE SEQUENCE</scope>
</reference>
<protein>
    <submittedName>
        <fullName evidence="1">Uncharacterized protein</fullName>
    </submittedName>
</protein>
<sequence length="56" mass="6427">MATWLPHSQVMHNKPYSNASTAKPLLRCPVLMEGIHYHRLKLANIKPFIHSCSIMI</sequence>
<dbReference type="AlphaFoldDB" id="A0A0E9PN72"/>
<accession>A0A0E9PN72</accession>
<dbReference type="EMBL" id="GBXM01102623">
    <property type="protein sequence ID" value="JAH05954.1"/>
    <property type="molecule type" value="Transcribed_RNA"/>
</dbReference>
<name>A0A0E9PN72_ANGAN</name>
<evidence type="ECO:0000313" key="1">
    <source>
        <dbReference type="EMBL" id="JAH05954.1"/>
    </source>
</evidence>
<proteinExistence type="predicted"/>
<organism evidence="1">
    <name type="scientific">Anguilla anguilla</name>
    <name type="common">European freshwater eel</name>
    <name type="synonym">Muraena anguilla</name>
    <dbReference type="NCBI Taxonomy" id="7936"/>
    <lineage>
        <taxon>Eukaryota</taxon>
        <taxon>Metazoa</taxon>
        <taxon>Chordata</taxon>
        <taxon>Craniata</taxon>
        <taxon>Vertebrata</taxon>
        <taxon>Euteleostomi</taxon>
        <taxon>Actinopterygii</taxon>
        <taxon>Neopterygii</taxon>
        <taxon>Teleostei</taxon>
        <taxon>Anguilliformes</taxon>
        <taxon>Anguillidae</taxon>
        <taxon>Anguilla</taxon>
    </lineage>
</organism>